<evidence type="ECO:0008006" key="4">
    <source>
        <dbReference type="Google" id="ProtNLM"/>
    </source>
</evidence>
<proteinExistence type="predicted"/>
<dbReference type="Proteomes" id="UP000425480">
    <property type="component" value="Segment"/>
</dbReference>
<feature type="region of interest" description="Disordered" evidence="1">
    <location>
        <begin position="47"/>
        <end position="66"/>
    </location>
</feature>
<dbReference type="EMBL" id="MN586047">
    <property type="protein sequence ID" value="QGJ95858.1"/>
    <property type="molecule type" value="Genomic_DNA"/>
</dbReference>
<dbReference type="GeneID" id="63026927"/>
<dbReference type="KEGG" id="vg:63026927"/>
<accession>A0A649VU87</accession>
<evidence type="ECO:0000313" key="2">
    <source>
        <dbReference type="EMBL" id="QGJ95858.1"/>
    </source>
</evidence>
<protein>
    <recommendedName>
        <fullName evidence="4">DNA binding protein</fullName>
    </recommendedName>
</protein>
<name>A0A649VU87_9CAUD</name>
<dbReference type="RefSeq" id="YP_010002379.1">
    <property type="nucleotide sequence ID" value="NC_053243.1"/>
</dbReference>
<evidence type="ECO:0000313" key="3">
    <source>
        <dbReference type="Proteomes" id="UP000425480"/>
    </source>
</evidence>
<gene>
    <name evidence="2" type="primary">73</name>
    <name evidence="2" type="ORF">SEA_EMOORE_73</name>
</gene>
<reference evidence="2 3" key="1">
    <citation type="submission" date="2019-10" db="EMBL/GenBank/DDBJ databases">
        <authorList>
            <person name="Case Z.W."/>
            <person name="Garlena R.A."/>
            <person name="Russell D.A."/>
            <person name="Pope W.H."/>
            <person name="Jacobs-Sera D."/>
            <person name="Hatfull G.F."/>
        </authorList>
    </citation>
    <scope>NUCLEOTIDE SEQUENCE [LARGE SCALE GENOMIC DNA]</scope>
</reference>
<sequence length="66" mass="7246">MSKRKSPRPALGKACTVCGRPVVVPQNGNWHASCAKRCPICYDPVMSTDPGDHTTHDKCAKKRPKQ</sequence>
<keyword evidence="3" id="KW-1185">Reference proteome</keyword>
<organism evidence="2 3">
    <name type="scientific">Gordonia phage EMoore</name>
    <dbReference type="NCBI Taxonomy" id="2656534"/>
    <lineage>
        <taxon>Viruses</taxon>
        <taxon>Duplodnaviria</taxon>
        <taxon>Heunggongvirae</taxon>
        <taxon>Uroviricota</taxon>
        <taxon>Caudoviricetes</taxon>
        <taxon>Stackebrandtviridae</taxon>
        <taxon>Schenleyvirinae</taxon>
        <taxon>Leonardvirus</taxon>
        <taxon>Leonardvirus emoore</taxon>
    </lineage>
</organism>
<evidence type="ECO:0000256" key="1">
    <source>
        <dbReference type="SAM" id="MobiDB-lite"/>
    </source>
</evidence>